<dbReference type="PROSITE" id="PS51257">
    <property type="entry name" value="PROKAR_LIPOPROTEIN"/>
    <property type="match status" value="1"/>
</dbReference>
<protein>
    <submittedName>
        <fullName evidence="3">Uncharacterized protein</fullName>
    </submittedName>
</protein>
<dbReference type="AlphaFoldDB" id="A0A562TR03"/>
<evidence type="ECO:0000313" key="3">
    <source>
        <dbReference type="EMBL" id="TWI95975.1"/>
    </source>
</evidence>
<evidence type="ECO:0000256" key="2">
    <source>
        <dbReference type="SAM" id="SignalP"/>
    </source>
</evidence>
<keyword evidence="2" id="KW-0732">Signal</keyword>
<sequence length="155" mass="18054">MLQTMKLIITLLICLSMACINSQAQQRLFTFTVNTKNYQVNETKLNEFFGEVFIDLTQRGITKLKYFELWQDSFERWKNTCLFGHFTFTTYSSLMGSVSYSGQISREDLGLNDDGSTPKGNPNNKNNNRLRTSYLTGYMEFYIINNVTEFRVTTH</sequence>
<dbReference type="EMBL" id="VLLI01000014">
    <property type="protein sequence ID" value="TWI95975.1"/>
    <property type="molecule type" value="Genomic_DNA"/>
</dbReference>
<name>A0A562TR03_9SPHI</name>
<gene>
    <name evidence="3" type="ORF">JN11_04250</name>
</gene>
<keyword evidence="4" id="KW-1185">Reference proteome</keyword>
<organism evidence="3 4">
    <name type="scientific">Mucilaginibacter frigoritolerans</name>
    <dbReference type="NCBI Taxonomy" id="652788"/>
    <lineage>
        <taxon>Bacteria</taxon>
        <taxon>Pseudomonadati</taxon>
        <taxon>Bacteroidota</taxon>
        <taxon>Sphingobacteriia</taxon>
        <taxon>Sphingobacteriales</taxon>
        <taxon>Sphingobacteriaceae</taxon>
        <taxon>Mucilaginibacter</taxon>
    </lineage>
</organism>
<feature type="compositionally biased region" description="Low complexity" evidence="1">
    <location>
        <begin position="115"/>
        <end position="129"/>
    </location>
</feature>
<dbReference type="Proteomes" id="UP000317010">
    <property type="component" value="Unassembled WGS sequence"/>
</dbReference>
<evidence type="ECO:0000313" key="4">
    <source>
        <dbReference type="Proteomes" id="UP000317010"/>
    </source>
</evidence>
<accession>A0A562TR03</accession>
<reference evidence="3 4" key="1">
    <citation type="submission" date="2019-07" db="EMBL/GenBank/DDBJ databases">
        <title>Genomic Encyclopedia of Archaeal and Bacterial Type Strains, Phase II (KMG-II): from individual species to whole genera.</title>
        <authorList>
            <person name="Goeker M."/>
        </authorList>
    </citation>
    <scope>NUCLEOTIDE SEQUENCE [LARGE SCALE GENOMIC DNA]</scope>
    <source>
        <strain evidence="3 4">ATCC BAA-1854</strain>
    </source>
</reference>
<feature type="region of interest" description="Disordered" evidence="1">
    <location>
        <begin position="109"/>
        <end position="129"/>
    </location>
</feature>
<proteinExistence type="predicted"/>
<evidence type="ECO:0000256" key="1">
    <source>
        <dbReference type="SAM" id="MobiDB-lite"/>
    </source>
</evidence>
<feature type="signal peptide" evidence="2">
    <location>
        <begin position="1"/>
        <end position="24"/>
    </location>
</feature>
<comment type="caution">
    <text evidence="3">The sequence shown here is derived from an EMBL/GenBank/DDBJ whole genome shotgun (WGS) entry which is preliminary data.</text>
</comment>
<feature type="chain" id="PRO_5022174503" evidence="2">
    <location>
        <begin position="25"/>
        <end position="155"/>
    </location>
</feature>